<keyword evidence="2" id="KW-1185">Reference proteome</keyword>
<dbReference type="OrthoDB" id="6157781at2759"/>
<dbReference type="AlphaFoldDB" id="A0A9Q1AWM0"/>
<reference evidence="1" key="1">
    <citation type="journal article" date="2023" name="DNA Res.">
        <title>Chromosome-level genome assembly of Phrynocephalus forsythii using third-generation DNA sequencing and Hi-C analysis.</title>
        <authorList>
            <person name="Qi Y."/>
            <person name="Zhao W."/>
            <person name="Zhao Y."/>
            <person name="Niu C."/>
            <person name="Cao S."/>
            <person name="Zhang Y."/>
        </authorList>
    </citation>
    <scope>NUCLEOTIDE SEQUENCE</scope>
    <source>
        <tissue evidence="1">Muscle</tissue>
    </source>
</reference>
<evidence type="ECO:0000313" key="2">
    <source>
        <dbReference type="Proteomes" id="UP001142489"/>
    </source>
</evidence>
<evidence type="ECO:0000313" key="1">
    <source>
        <dbReference type="EMBL" id="KAJ7316967.1"/>
    </source>
</evidence>
<name>A0A9Q1AWM0_9SAUR</name>
<sequence length="203" mass="22942">MSNSSLPKKCYIEQLQHPLRESWVKLVRPILHLYGINTESMPSFVSPSIKKLVKDKIYLCSKWKELAVVSLSPFSLYYPLFKTSFRLESYFHNLTSAPLRTAFTALRFQTMPSAFLEGRHDNIPVSDRLCPCGSGEVNDVPHYLLRCPLHEQPRGKFLGGIISLLADKSPGAQLSMLLVGTDRFVTQQVAKFALAAMKIRVNL</sequence>
<gene>
    <name evidence="1" type="ORF">JRQ81_003129</name>
</gene>
<dbReference type="EMBL" id="JAPFRF010000011">
    <property type="protein sequence ID" value="KAJ7316967.1"/>
    <property type="molecule type" value="Genomic_DNA"/>
</dbReference>
<accession>A0A9Q1AWM0</accession>
<dbReference type="Proteomes" id="UP001142489">
    <property type="component" value="Unassembled WGS sequence"/>
</dbReference>
<proteinExistence type="predicted"/>
<comment type="caution">
    <text evidence="1">The sequence shown here is derived from an EMBL/GenBank/DDBJ whole genome shotgun (WGS) entry which is preliminary data.</text>
</comment>
<protein>
    <submittedName>
        <fullName evidence="1">Uncharacterized protein</fullName>
    </submittedName>
</protein>
<organism evidence="1 2">
    <name type="scientific">Phrynocephalus forsythii</name>
    <dbReference type="NCBI Taxonomy" id="171643"/>
    <lineage>
        <taxon>Eukaryota</taxon>
        <taxon>Metazoa</taxon>
        <taxon>Chordata</taxon>
        <taxon>Craniata</taxon>
        <taxon>Vertebrata</taxon>
        <taxon>Euteleostomi</taxon>
        <taxon>Lepidosauria</taxon>
        <taxon>Squamata</taxon>
        <taxon>Bifurcata</taxon>
        <taxon>Unidentata</taxon>
        <taxon>Episquamata</taxon>
        <taxon>Toxicofera</taxon>
        <taxon>Iguania</taxon>
        <taxon>Acrodonta</taxon>
        <taxon>Agamidae</taxon>
        <taxon>Agaminae</taxon>
        <taxon>Phrynocephalus</taxon>
    </lineage>
</organism>